<evidence type="ECO:0000256" key="4">
    <source>
        <dbReference type="RuleBase" id="RU000383"/>
    </source>
</evidence>
<dbReference type="HOGENOM" id="CLU_034754_2_0_1"/>
<dbReference type="InterPro" id="IPR013763">
    <property type="entry name" value="Cyclin-like_dom"/>
</dbReference>
<dbReference type="SMART" id="SM00385">
    <property type="entry name" value="CYCLIN"/>
    <property type="match status" value="1"/>
</dbReference>
<dbReference type="Proteomes" id="UP000030752">
    <property type="component" value="Unassembled WGS sequence"/>
</dbReference>
<evidence type="ECO:0000256" key="5">
    <source>
        <dbReference type="SAM" id="MobiDB-lite"/>
    </source>
</evidence>
<evidence type="ECO:0000256" key="1">
    <source>
        <dbReference type="ARBA" id="ARBA00008638"/>
    </source>
</evidence>
<proteinExistence type="inferred from homology"/>
<name>W2S0D4_CYPE1</name>
<dbReference type="RefSeq" id="XP_008716661.1">
    <property type="nucleotide sequence ID" value="XM_008718439.1"/>
</dbReference>
<sequence length="355" mass="39905">MAANYWSSTQKTSWSFSRDKLASIRDEVEKPHAQLVHQHPYADRRLMFIFLRDRLLQLAKRLPFRQQCVATALVYMHRYFLSTPMQNVNLYLLTATAFYLASKTEESPHHIRIVASEARQAWPEFVPGDVSRLGEMEFCLISEMRSQLIVWHPYRTLIDLKDNQDLKLTSDELGLAWCIINDSYMTDLPLTCAPHLIAVIAMFLAVVFYPYTRSNAARPPGQDSLMGVDGNSFSSMGGRPGLAGVLGSAMHGLPMNPPTTAASANQSQTNGAGRPGASEPPRLITPDRAQTMAVIQQSEKFTNTIKFLVESDIDLKQMIDGTQEIISLYQVWEEFNEKAIKEAVSRCLKSNAIDT</sequence>
<dbReference type="EMBL" id="KB822719">
    <property type="protein sequence ID" value="ETN42152.1"/>
    <property type="molecule type" value="Genomic_DNA"/>
</dbReference>
<keyword evidence="4" id="KW-0195">Cyclin</keyword>
<dbReference type="AlphaFoldDB" id="W2S0D4"/>
<reference evidence="7 8" key="1">
    <citation type="submission" date="2013-03" db="EMBL/GenBank/DDBJ databases">
        <title>The Genome Sequence of Phialophora europaea CBS 101466.</title>
        <authorList>
            <consortium name="The Broad Institute Genomics Platform"/>
            <person name="Cuomo C."/>
            <person name="de Hoog S."/>
            <person name="Gorbushina A."/>
            <person name="Walker B."/>
            <person name="Young S.K."/>
            <person name="Zeng Q."/>
            <person name="Gargeya S."/>
            <person name="Fitzgerald M."/>
            <person name="Haas B."/>
            <person name="Abouelleil A."/>
            <person name="Allen A.W."/>
            <person name="Alvarado L."/>
            <person name="Arachchi H.M."/>
            <person name="Berlin A.M."/>
            <person name="Chapman S.B."/>
            <person name="Gainer-Dewar J."/>
            <person name="Goldberg J."/>
            <person name="Griggs A."/>
            <person name="Gujja S."/>
            <person name="Hansen M."/>
            <person name="Howarth C."/>
            <person name="Imamovic A."/>
            <person name="Ireland A."/>
            <person name="Larimer J."/>
            <person name="McCowan C."/>
            <person name="Murphy C."/>
            <person name="Pearson M."/>
            <person name="Poon T.W."/>
            <person name="Priest M."/>
            <person name="Roberts A."/>
            <person name="Saif S."/>
            <person name="Shea T."/>
            <person name="Sisk P."/>
            <person name="Sykes S."/>
            <person name="Wortman J."/>
            <person name="Nusbaum C."/>
            <person name="Birren B."/>
        </authorList>
    </citation>
    <scope>NUCLEOTIDE SEQUENCE [LARGE SCALE GENOMIC DNA]</scope>
    <source>
        <strain evidence="7 8">CBS 101466</strain>
    </source>
</reference>
<dbReference type="GeneID" id="19971432"/>
<comment type="function">
    <text evidence="3">Component of the SRB8-11 complex. The SRB8-11 complex is a regulatory module of the Mediator complex which is itself involved in regulation of basal and activated RNA polymerase II-dependent transcription. The SRB8-11 complex may be involved in the transcriptional repression of a subset of genes regulated by Mediator. It may inhibit the association of the Mediator complex with RNA polymerase II to form the holoenzyme complex. The SRB8-11 complex phosphorylates the C-terminal domain (CTD) of the largest subunit of RNA polymerase II.</text>
</comment>
<accession>W2S0D4</accession>
<dbReference type="GO" id="GO:0016538">
    <property type="term" value="F:cyclin-dependent protein serine/threonine kinase regulator activity"/>
    <property type="evidence" value="ECO:0007669"/>
    <property type="project" value="InterPro"/>
</dbReference>
<dbReference type="Gene3D" id="1.10.472.10">
    <property type="entry name" value="Cyclin-like"/>
    <property type="match status" value="2"/>
</dbReference>
<evidence type="ECO:0000259" key="6">
    <source>
        <dbReference type="SMART" id="SM00385"/>
    </source>
</evidence>
<feature type="compositionally biased region" description="Polar residues" evidence="5">
    <location>
        <begin position="258"/>
        <end position="271"/>
    </location>
</feature>
<dbReference type="Pfam" id="PF00134">
    <property type="entry name" value="Cyclin_N"/>
    <property type="match status" value="1"/>
</dbReference>
<organism evidence="7 8">
    <name type="scientific">Cyphellophora europaea (strain CBS 101466)</name>
    <name type="common">Phialophora europaea</name>
    <dbReference type="NCBI Taxonomy" id="1220924"/>
    <lineage>
        <taxon>Eukaryota</taxon>
        <taxon>Fungi</taxon>
        <taxon>Dikarya</taxon>
        <taxon>Ascomycota</taxon>
        <taxon>Pezizomycotina</taxon>
        <taxon>Eurotiomycetes</taxon>
        <taxon>Chaetothyriomycetidae</taxon>
        <taxon>Chaetothyriales</taxon>
        <taxon>Cyphellophoraceae</taxon>
        <taxon>Cyphellophora</taxon>
    </lineage>
</organism>
<gene>
    <name evidence="7" type="ORF">HMPREF1541_04093</name>
</gene>
<keyword evidence="8" id="KW-1185">Reference proteome</keyword>
<evidence type="ECO:0000256" key="3">
    <source>
        <dbReference type="ARBA" id="ARBA00025278"/>
    </source>
</evidence>
<dbReference type="OrthoDB" id="10266018at2759"/>
<dbReference type="InterPro" id="IPR043198">
    <property type="entry name" value="Cyclin/Ssn8"/>
</dbReference>
<dbReference type="eggNOG" id="KOG0794">
    <property type="taxonomic scope" value="Eukaryota"/>
</dbReference>
<dbReference type="VEuPathDB" id="FungiDB:HMPREF1541_04093"/>
<evidence type="ECO:0000256" key="2">
    <source>
        <dbReference type="ARBA" id="ARBA00014912"/>
    </source>
</evidence>
<dbReference type="InterPro" id="IPR006671">
    <property type="entry name" value="Cyclin_N"/>
</dbReference>
<dbReference type="InterPro" id="IPR036915">
    <property type="entry name" value="Cyclin-like_sf"/>
</dbReference>
<feature type="domain" description="Cyclin-like" evidence="6">
    <location>
        <begin position="53"/>
        <end position="142"/>
    </location>
</feature>
<feature type="region of interest" description="Disordered" evidence="5">
    <location>
        <begin position="255"/>
        <end position="282"/>
    </location>
</feature>
<protein>
    <recommendedName>
        <fullName evidence="2">RNA polymerase II holoenzyme cyclin-like subunit</fullName>
    </recommendedName>
</protein>
<dbReference type="FunCoup" id="W2S0D4">
    <property type="interactions" value="901"/>
</dbReference>
<evidence type="ECO:0000313" key="8">
    <source>
        <dbReference type="Proteomes" id="UP000030752"/>
    </source>
</evidence>
<dbReference type="InParanoid" id="W2S0D4"/>
<dbReference type="PANTHER" id="PTHR10026">
    <property type="entry name" value="CYCLIN"/>
    <property type="match status" value="1"/>
</dbReference>
<dbReference type="PIRSF" id="PIRSF028758">
    <property type="entry name" value="Cyclin, C/H/G types"/>
    <property type="match status" value="1"/>
</dbReference>
<evidence type="ECO:0000313" key="7">
    <source>
        <dbReference type="EMBL" id="ETN42152.1"/>
    </source>
</evidence>
<dbReference type="SUPFAM" id="SSF47954">
    <property type="entry name" value="Cyclin-like"/>
    <property type="match status" value="2"/>
</dbReference>
<dbReference type="STRING" id="1220924.W2S0D4"/>
<comment type="similarity">
    <text evidence="1">Belongs to the cyclin family. Cyclin C subfamily.</text>
</comment>
<dbReference type="GO" id="GO:0006357">
    <property type="term" value="P:regulation of transcription by RNA polymerase II"/>
    <property type="evidence" value="ECO:0007669"/>
    <property type="project" value="InterPro"/>
</dbReference>